<comment type="subcellular location">
    <subcellularLocation>
        <location evidence="1">Cell membrane</location>
        <topology evidence="1">Multi-pass membrane protein</topology>
    </subcellularLocation>
</comment>
<dbReference type="PANTHER" id="PTHR23513">
    <property type="entry name" value="INTEGRAL MEMBRANE EFFLUX PROTEIN-RELATED"/>
    <property type="match status" value="1"/>
</dbReference>
<dbReference type="InterPro" id="IPR011701">
    <property type="entry name" value="MFS"/>
</dbReference>
<dbReference type="SUPFAM" id="SSF103473">
    <property type="entry name" value="MFS general substrate transporter"/>
    <property type="match status" value="1"/>
</dbReference>
<dbReference type="RefSeq" id="WP_160901611.1">
    <property type="nucleotide sequence ID" value="NZ_CP102850.1"/>
</dbReference>
<name>A0A6L7GNI0_9ACTN</name>
<feature type="transmembrane region" description="Helical" evidence="6">
    <location>
        <begin position="371"/>
        <end position="394"/>
    </location>
</feature>
<evidence type="ECO:0000313" key="8">
    <source>
        <dbReference type="Proteomes" id="UP000475545"/>
    </source>
</evidence>
<dbReference type="GO" id="GO:0005886">
    <property type="term" value="C:plasma membrane"/>
    <property type="evidence" value="ECO:0007669"/>
    <property type="project" value="UniProtKB-SubCell"/>
</dbReference>
<feature type="transmembrane region" description="Helical" evidence="6">
    <location>
        <begin position="93"/>
        <end position="113"/>
    </location>
</feature>
<dbReference type="CDD" id="cd06173">
    <property type="entry name" value="MFS_MefA_like"/>
    <property type="match status" value="1"/>
</dbReference>
<feature type="transmembrane region" description="Helical" evidence="6">
    <location>
        <begin position="61"/>
        <end position="81"/>
    </location>
</feature>
<evidence type="ECO:0000256" key="6">
    <source>
        <dbReference type="SAM" id="Phobius"/>
    </source>
</evidence>
<organism evidence="7 8">
    <name type="scientific">Gordonia mangrovi</name>
    <dbReference type="NCBI Taxonomy" id="2665643"/>
    <lineage>
        <taxon>Bacteria</taxon>
        <taxon>Bacillati</taxon>
        <taxon>Actinomycetota</taxon>
        <taxon>Actinomycetes</taxon>
        <taxon>Mycobacteriales</taxon>
        <taxon>Gordoniaceae</taxon>
        <taxon>Gordonia</taxon>
    </lineage>
</organism>
<evidence type="ECO:0000256" key="1">
    <source>
        <dbReference type="ARBA" id="ARBA00004651"/>
    </source>
</evidence>
<reference evidence="7 8" key="1">
    <citation type="submission" date="2019-11" db="EMBL/GenBank/DDBJ databases">
        <title>Gordonia sp. nov., a novel actinobacterium isolated from mangrove soil in Hainan.</title>
        <authorList>
            <person name="Huang X."/>
            <person name="Xie Y."/>
            <person name="Chu X."/>
            <person name="Xiao K."/>
        </authorList>
    </citation>
    <scope>NUCLEOTIDE SEQUENCE [LARGE SCALE GENOMIC DNA]</scope>
    <source>
        <strain evidence="7 8">HNM0687</strain>
    </source>
</reference>
<dbReference type="GO" id="GO:0022857">
    <property type="term" value="F:transmembrane transporter activity"/>
    <property type="evidence" value="ECO:0007669"/>
    <property type="project" value="InterPro"/>
</dbReference>
<feature type="transmembrane region" description="Helical" evidence="6">
    <location>
        <begin position="119"/>
        <end position="136"/>
    </location>
</feature>
<evidence type="ECO:0000256" key="5">
    <source>
        <dbReference type="ARBA" id="ARBA00023136"/>
    </source>
</evidence>
<dbReference type="AlphaFoldDB" id="A0A6L7GNI0"/>
<dbReference type="EMBL" id="WMBR01000002">
    <property type="protein sequence ID" value="MXP21416.1"/>
    <property type="molecule type" value="Genomic_DNA"/>
</dbReference>
<protein>
    <submittedName>
        <fullName evidence="7">MFS transporter</fullName>
    </submittedName>
</protein>
<dbReference type="Proteomes" id="UP000475545">
    <property type="component" value="Unassembled WGS sequence"/>
</dbReference>
<proteinExistence type="predicted"/>
<keyword evidence="5 6" id="KW-0472">Membrane</keyword>
<evidence type="ECO:0000256" key="3">
    <source>
        <dbReference type="ARBA" id="ARBA00022692"/>
    </source>
</evidence>
<feature type="transmembrane region" description="Helical" evidence="6">
    <location>
        <begin position="401"/>
        <end position="421"/>
    </location>
</feature>
<feature type="transmembrane region" description="Helical" evidence="6">
    <location>
        <begin position="282"/>
        <end position="306"/>
    </location>
</feature>
<evidence type="ECO:0000256" key="4">
    <source>
        <dbReference type="ARBA" id="ARBA00022989"/>
    </source>
</evidence>
<evidence type="ECO:0000313" key="7">
    <source>
        <dbReference type="EMBL" id="MXP21416.1"/>
    </source>
</evidence>
<comment type="caution">
    <text evidence="7">The sequence shown here is derived from an EMBL/GenBank/DDBJ whole genome shotgun (WGS) entry which is preliminary data.</text>
</comment>
<gene>
    <name evidence="7" type="ORF">GIY30_08640</name>
</gene>
<feature type="transmembrane region" description="Helical" evidence="6">
    <location>
        <begin position="187"/>
        <end position="206"/>
    </location>
</feature>
<dbReference type="InterPro" id="IPR036259">
    <property type="entry name" value="MFS_trans_sf"/>
</dbReference>
<feature type="transmembrane region" description="Helical" evidence="6">
    <location>
        <begin position="157"/>
        <end position="181"/>
    </location>
</feature>
<dbReference type="Gene3D" id="1.20.1250.20">
    <property type="entry name" value="MFS general substrate transporter like domains"/>
    <property type="match status" value="1"/>
</dbReference>
<feature type="transmembrane region" description="Helical" evidence="6">
    <location>
        <begin position="247"/>
        <end position="270"/>
    </location>
</feature>
<keyword evidence="4 6" id="KW-1133">Transmembrane helix</keyword>
<sequence>MTSGSPHTSPGLRGFIRSLGHSPGLGRLLAVRLTSQITDGVFQAALFASILFNPERHADPLAVAGGLAVLLLPYSLIGPFAGALLDHWDRRNVLMFANVLRAGLISLVALAIATGASDTVVLFGALAVTGASRFVASGLSASLPHVAHRDVIVATNALFTTLGAGMLAVGAGIAAVLRMIFGPDNSGSAFTTLGGVVIALIAATLAHGFGRLQLGPDEPDDPGRSALHAITVGLPHGIRAVAHSRTVAAALSAIGAHRLVFGINTLMLLVLSKEAGVGDGLAGVSVVAGFTAGGAFLAAVVTPISVERYGRRPTLIGAMLLGAVAEASLLTFHPIVFCLGAFVLGLIGQIAKLCGDVAMQVDIGDMVRGQVFSVQDAVFNIAYVGAVTIAALAIPDDGRSVGLLIVGVVLYLVGVIVVRFVHTPPHHGPLAVTEPRIGAIGHQN</sequence>
<dbReference type="Pfam" id="PF07690">
    <property type="entry name" value="MFS_1"/>
    <property type="match status" value="1"/>
</dbReference>
<accession>A0A6L7GNI0</accession>
<keyword evidence="8" id="KW-1185">Reference proteome</keyword>
<evidence type="ECO:0000256" key="2">
    <source>
        <dbReference type="ARBA" id="ARBA00022475"/>
    </source>
</evidence>
<feature type="transmembrane region" description="Helical" evidence="6">
    <location>
        <begin position="318"/>
        <end position="351"/>
    </location>
</feature>
<dbReference type="PANTHER" id="PTHR23513:SF17">
    <property type="entry name" value="MEMBRANE PROTEIN"/>
    <property type="match status" value="1"/>
</dbReference>
<keyword evidence="2" id="KW-1003">Cell membrane</keyword>
<keyword evidence="3 6" id="KW-0812">Transmembrane</keyword>